<evidence type="ECO:0000259" key="2">
    <source>
        <dbReference type="Pfam" id="PF01478"/>
    </source>
</evidence>
<keyword evidence="1" id="KW-1133">Transmembrane helix</keyword>
<feature type="transmembrane region" description="Helical" evidence="1">
    <location>
        <begin position="203"/>
        <end position="221"/>
    </location>
</feature>
<dbReference type="Pfam" id="PF01478">
    <property type="entry name" value="Peptidase_A24"/>
    <property type="match status" value="1"/>
</dbReference>
<feature type="transmembrane region" description="Helical" evidence="1">
    <location>
        <begin position="70"/>
        <end position="90"/>
    </location>
</feature>
<evidence type="ECO:0000313" key="4">
    <source>
        <dbReference type="Proteomes" id="UP000280444"/>
    </source>
</evidence>
<evidence type="ECO:0000313" key="3">
    <source>
        <dbReference type="EMBL" id="RRC96233.1"/>
    </source>
</evidence>
<dbReference type="AlphaFoldDB" id="A0A3P1SG14"/>
<dbReference type="OrthoDB" id="2087435at2"/>
<keyword evidence="1" id="KW-0472">Membrane</keyword>
<gene>
    <name evidence="3" type="ORF">EII11_00775</name>
</gene>
<proteinExistence type="predicted"/>
<feature type="transmembrane region" description="Helical" evidence="1">
    <location>
        <begin position="172"/>
        <end position="191"/>
    </location>
</feature>
<sequence>METLSTEVSLLVALVMWGLVGFWMSRWGWRIQRRYLAEFDRAPLSRTTITWVSALVGALTLVAAHERPGAPAIVVVAMVGVITSWVDITTHRLPQRYTSVMAVGVLVGLGTALLVDDVAPLQRLVYSLLGALIWFVPLWIGNRLRSGIGRGDVTLAPVLGAMVGMLGPEPAFASLVLTFVSAGLAALWLVVVESTSAQTRMALGPWMIGSAIVGHVLWGVIPDWLA</sequence>
<protein>
    <submittedName>
        <fullName evidence="3">Prepilin peptidase</fullName>
    </submittedName>
</protein>
<feature type="domain" description="Prepilin type IV endopeptidase peptidase" evidence="2">
    <location>
        <begin position="76"/>
        <end position="186"/>
    </location>
</feature>
<dbReference type="RefSeq" id="WP_124867612.1">
    <property type="nucleotide sequence ID" value="NZ_RQZF01000001.1"/>
</dbReference>
<dbReference type="InterPro" id="IPR000045">
    <property type="entry name" value="Prepilin_IV_endopep_pep"/>
</dbReference>
<feature type="transmembrane region" description="Helical" evidence="1">
    <location>
        <begin position="97"/>
        <end position="115"/>
    </location>
</feature>
<feature type="transmembrane region" description="Helical" evidence="1">
    <location>
        <begin position="44"/>
        <end position="64"/>
    </location>
</feature>
<dbReference type="EMBL" id="RQZF01000001">
    <property type="protein sequence ID" value="RRC96233.1"/>
    <property type="molecule type" value="Genomic_DNA"/>
</dbReference>
<reference evidence="3 4" key="1">
    <citation type="submission" date="2018-11" db="EMBL/GenBank/DDBJ databases">
        <title>Genomes From Bacteria Associated with the Canine Oral Cavity: a Test Case for Automated Genome-Based Taxonomic Assignment.</title>
        <authorList>
            <person name="Coil D.A."/>
            <person name="Jospin G."/>
            <person name="Darling A.E."/>
            <person name="Wallis C."/>
            <person name="Davis I.J."/>
            <person name="Harris S."/>
            <person name="Eisen J.A."/>
            <person name="Holcombe L.J."/>
            <person name="O'Flynn C."/>
        </authorList>
    </citation>
    <scope>NUCLEOTIDE SEQUENCE [LARGE SCALE GENOMIC DNA]</scope>
    <source>
        <strain evidence="3 4">OH770</strain>
    </source>
</reference>
<comment type="caution">
    <text evidence="3">The sequence shown here is derived from an EMBL/GenBank/DDBJ whole genome shotgun (WGS) entry which is preliminary data.</text>
</comment>
<evidence type="ECO:0000256" key="1">
    <source>
        <dbReference type="SAM" id="Phobius"/>
    </source>
</evidence>
<dbReference type="GO" id="GO:0016020">
    <property type="term" value="C:membrane"/>
    <property type="evidence" value="ECO:0007669"/>
    <property type="project" value="InterPro"/>
</dbReference>
<accession>A0A3P1SG14</accession>
<keyword evidence="4" id="KW-1185">Reference proteome</keyword>
<dbReference type="Proteomes" id="UP000280444">
    <property type="component" value="Unassembled WGS sequence"/>
</dbReference>
<dbReference type="Gene3D" id="1.20.120.1220">
    <property type="match status" value="1"/>
</dbReference>
<feature type="transmembrane region" description="Helical" evidence="1">
    <location>
        <begin position="6"/>
        <end position="24"/>
    </location>
</feature>
<organism evidence="3 4">
    <name type="scientific">Schaalia canis</name>
    <dbReference type="NCBI Taxonomy" id="100469"/>
    <lineage>
        <taxon>Bacteria</taxon>
        <taxon>Bacillati</taxon>
        <taxon>Actinomycetota</taxon>
        <taxon>Actinomycetes</taxon>
        <taxon>Actinomycetales</taxon>
        <taxon>Actinomycetaceae</taxon>
        <taxon>Schaalia</taxon>
    </lineage>
</organism>
<keyword evidence="1" id="KW-0812">Transmembrane</keyword>
<feature type="transmembrane region" description="Helical" evidence="1">
    <location>
        <begin position="121"/>
        <end position="140"/>
    </location>
</feature>
<dbReference type="GO" id="GO:0004190">
    <property type="term" value="F:aspartic-type endopeptidase activity"/>
    <property type="evidence" value="ECO:0007669"/>
    <property type="project" value="InterPro"/>
</dbReference>
<name>A0A3P1SG14_9ACTO</name>